<name>A0A6P5GPV6_ANACO</name>
<dbReference type="PROSITE" id="PS51294">
    <property type="entry name" value="HTH_MYB"/>
    <property type="match status" value="1"/>
</dbReference>
<keyword evidence="4 9" id="KW-0805">Transcription regulation</keyword>
<sequence>MTVEEIKVKGEGAGDQFPVGMRVLAVDDDPTCLKLLETLLIRCKYHVTTTSQAITALKLLRENKDRFDLVISDVHMPDMDGFKLLELVGLEMDLPVIMLSGNGETQAVMKGITHGACDYLLKPVRIEELRNIWQHVVRRRKFDGRSQSNLENGGEDGQKSSQINHEGEQGAVDRNGKLKKKRKEQNGEEEEDSDENPRENEDPSAQKKPRVVWSVELHRKFVAAVNQLGIDKAVPKRILDLMKVEKLTRENVASHLQKYRLYLKRLSAVTSQQANIAAALGGRNPSFIHMSSLESFRNYHSLGSTRHLPSVASCQANGLLGRMNTPTAFGVHGLLPSQAVQQIARTQNNPSNHTKDLEKIQAAYPQGVHQGNLFQGFQESNKLFSAGFNGGGLANGSCGDAYANAANGSMLVQANKIPTQNGVLGNSPSFRTRVGEAAQFPDLSRCDNTWQSVVSSKYPAATLPVNDSFNHNNDLTPCSIGDSIAPMPSHIEGAVLCESPSNLEAAVNRNPVIGSDLRNPNPISSLGGSAMPISSLGEDPTTTSFDFRSMSNANPRLDHTANASTSSLSSILPNLQINDPTAQKQGFCSKQMDASLIGEANFGAPILTHDWRIDSRSSNRDQIQGKDDYASGMTKLQNGLSRSIDDIVSAMLKSDRDEFTAFVDGDMGYDLYTLST</sequence>
<evidence type="ECO:0000256" key="4">
    <source>
        <dbReference type="ARBA" id="ARBA00023015"/>
    </source>
</evidence>
<dbReference type="PANTHER" id="PTHR43874">
    <property type="entry name" value="TWO-COMPONENT RESPONSE REGULATOR"/>
    <property type="match status" value="1"/>
</dbReference>
<protein>
    <recommendedName>
        <fullName evidence="9">Two-component response regulator</fullName>
    </recommendedName>
</protein>
<evidence type="ECO:0000256" key="3">
    <source>
        <dbReference type="ARBA" id="ARBA00023012"/>
    </source>
</evidence>
<dbReference type="InterPro" id="IPR045279">
    <property type="entry name" value="ARR-like"/>
</dbReference>
<dbReference type="InterPro" id="IPR011006">
    <property type="entry name" value="CheY-like_superfamily"/>
</dbReference>
<dbReference type="SUPFAM" id="SSF52172">
    <property type="entry name" value="CheY-like"/>
    <property type="match status" value="1"/>
</dbReference>
<dbReference type="OrthoDB" id="60033at2759"/>
<dbReference type="PIRSF" id="PIRSF036392">
    <property type="entry name" value="RR_ARR_type-B"/>
    <property type="match status" value="1"/>
</dbReference>
<evidence type="ECO:0000256" key="9">
    <source>
        <dbReference type="PIRNR" id="PIRNR036392"/>
    </source>
</evidence>
<reference evidence="14" key="1">
    <citation type="journal article" date="2015" name="Nat. Genet.">
        <title>The pineapple genome and the evolution of CAM photosynthesis.</title>
        <authorList>
            <person name="Ming R."/>
            <person name="VanBuren R."/>
            <person name="Wai C.M."/>
            <person name="Tang H."/>
            <person name="Schatz M.C."/>
            <person name="Bowers J.E."/>
            <person name="Lyons E."/>
            <person name="Wang M.L."/>
            <person name="Chen J."/>
            <person name="Biggers E."/>
            <person name="Zhang J."/>
            <person name="Huang L."/>
            <person name="Zhang L."/>
            <person name="Miao W."/>
            <person name="Zhang J."/>
            <person name="Ye Z."/>
            <person name="Miao C."/>
            <person name="Lin Z."/>
            <person name="Wang H."/>
            <person name="Zhou H."/>
            <person name="Yim W.C."/>
            <person name="Priest H.D."/>
            <person name="Zheng C."/>
            <person name="Woodhouse M."/>
            <person name="Edger P.P."/>
            <person name="Guyot R."/>
            <person name="Guo H.B."/>
            <person name="Guo H."/>
            <person name="Zheng G."/>
            <person name="Singh R."/>
            <person name="Sharma A."/>
            <person name="Min X."/>
            <person name="Zheng Y."/>
            <person name="Lee H."/>
            <person name="Gurtowski J."/>
            <person name="Sedlazeck F.J."/>
            <person name="Harkess A."/>
            <person name="McKain M.R."/>
            <person name="Liao Z."/>
            <person name="Fang J."/>
            <person name="Liu J."/>
            <person name="Zhang X."/>
            <person name="Zhang Q."/>
            <person name="Hu W."/>
            <person name="Qin Y."/>
            <person name="Wang K."/>
            <person name="Chen L.Y."/>
            <person name="Shirley N."/>
            <person name="Lin Y.R."/>
            <person name="Liu L.Y."/>
            <person name="Hernandez A.G."/>
            <person name="Wright C.L."/>
            <person name="Bulone V."/>
            <person name="Tuskan G.A."/>
            <person name="Heath K."/>
            <person name="Zee F."/>
            <person name="Moore P.H."/>
            <person name="Sunkar R."/>
            <person name="Leebens-Mack J.H."/>
            <person name="Mockler T."/>
            <person name="Bennetzen J.L."/>
            <person name="Freeling M."/>
            <person name="Sankoff D."/>
            <person name="Paterson A.H."/>
            <person name="Zhu X."/>
            <person name="Yang X."/>
            <person name="Smith J.A."/>
            <person name="Cushman J.C."/>
            <person name="Paull R.E."/>
            <person name="Yu Q."/>
        </authorList>
    </citation>
    <scope>NUCLEOTIDE SEQUENCE [LARGE SCALE GENOMIC DNA]</scope>
    <source>
        <strain evidence="14">cv. F153</strain>
    </source>
</reference>
<dbReference type="InterPro" id="IPR006447">
    <property type="entry name" value="Myb_dom_plants"/>
</dbReference>
<evidence type="ECO:0000256" key="10">
    <source>
        <dbReference type="PROSITE-ProRule" id="PRU00169"/>
    </source>
</evidence>
<dbReference type="InterPro" id="IPR001005">
    <property type="entry name" value="SANT/Myb"/>
</dbReference>
<feature type="domain" description="HTH myb-type" evidence="13">
    <location>
        <begin position="205"/>
        <end position="264"/>
    </location>
</feature>
<dbReference type="InterPro" id="IPR017053">
    <property type="entry name" value="Response_reg_B-typ_pln"/>
</dbReference>
<keyword evidence="7 9" id="KW-0804">Transcription</keyword>
<dbReference type="FunFam" id="1.10.10.60:FF:000007">
    <property type="entry name" value="Two-component response regulator"/>
    <property type="match status" value="1"/>
</dbReference>
<dbReference type="Pfam" id="PF00072">
    <property type="entry name" value="Response_reg"/>
    <property type="match status" value="1"/>
</dbReference>
<dbReference type="SMART" id="SM00448">
    <property type="entry name" value="REC"/>
    <property type="match status" value="1"/>
</dbReference>
<evidence type="ECO:0000256" key="11">
    <source>
        <dbReference type="SAM" id="MobiDB-lite"/>
    </source>
</evidence>
<evidence type="ECO:0000259" key="12">
    <source>
        <dbReference type="PROSITE" id="PS50110"/>
    </source>
</evidence>
<evidence type="ECO:0000256" key="6">
    <source>
        <dbReference type="ARBA" id="ARBA00023159"/>
    </source>
</evidence>
<comment type="subcellular location">
    <subcellularLocation>
        <location evidence="1 9">Nucleus</location>
    </subcellularLocation>
</comment>
<comment type="function">
    <text evidence="9">Transcriptional activator that binds specific DNA sequence.</text>
</comment>
<dbReference type="InterPro" id="IPR009057">
    <property type="entry name" value="Homeodomain-like_sf"/>
</dbReference>
<dbReference type="Pfam" id="PF00249">
    <property type="entry name" value="Myb_DNA-binding"/>
    <property type="match status" value="1"/>
</dbReference>
<feature type="region of interest" description="Disordered" evidence="11">
    <location>
        <begin position="144"/>
        <end position="208"/>
    </location>
</feature>
<keyword evidence="6 9" id="KW-0010">Activator</keyword>
<dbReference type="RefSeq" id="XP_020109822.1">
    <property type="nucleotide sequence ID" value="XM_020254233.1"/>
</dbReference>
<feature type="domain" description="Response regulatory" evidence="12">
    <location>
        <begin position="22"/>
        <end position="137"/>
    </location>
</feature>
<evidence type="ECO:0000313" key="17">
    <source>
        <dbReference type="RefSeq" id="XP_020109823.1"/>
    </source>
</evidence>
<proteinExistence type="predicted"/>
<gene>
    <name evidence="15 16 17" type="primary">LOC109725150</name>
</gene>
<dbReference type="PROSITE" id="PS50110">
    <property type="entry name" value="RESPONSE_REGULATORY"/>
    <property type="match status" value="1"/>
</dbReference>
<dbReference type="PANTHER" id="PTHR43874:SF7">
    <property type="entry name" value="TWO-COMPONENT RESPONSE REGULATOR ARR10"/>
    <property type="match status" value="1"/>
</dbReference>
<dbReference type="Gene3D" id="3.40.50.2300">
    <property type="match status" value="1"/>
</dbReference>
<keyword evidence="8 9" id="KW-0539">Nucleus</keyword>
<feature type="compositionally biased region" description="Basic and acidic residues" evidence="11">
    <location>
        <begin position="195"/>
        <end position="205"/>
    </location>
</feature>
<dbReference type="GO" id="GO:0003677">
    <property type="term" value="F:DNA binding"/>
    <property type="evidence" value="ECO:0007669"/>
    <property type="project" value="UniProtKB-KW"/>
</dbReference>
<dbReference type="AlphaFoldDB" id="A0A6P5GPV6"/>
<dbReference type="GO" id="GO:0000160">
    <property type="term" value="P:phosphorelay signal transduction system"/>
    <property type="evidence" value="ECO:0007669"/>
    <property type="project" value="UniProtKB-KW"/>
</dbReference>
<organism evidence="16">
    <name type="scientific">Ananas comosus</name>
    <name type="common">Pineapple</name>
    <name type="synonym">Ananas ananas</name>
    <dbReference type="NCBI Taxonomy" id="4615"/>
    <lineage>
        <taxon>Eukaryota</taxon>
        <taxon>Viridiplantae</taxon>
        <taxon>Streptophyta</taxon>
        <taxon>Embryophyta</taxon>
        <taxon>Tracheophyta</taxon>
        <taxon>Spermatophyta</taxon>
        <taxon>Magnoliopsida</taxon>
        <taxon>Liliopsida</taxon>
        <taxon>Poales</taxon>
        <taxon>Bromeliaceae</taxon>
        <taxon>Bromelioideae</taxon>
        <taxon>Ananas</taxon>
    </lineage>
</organism>
<dbReference type="RefSeq" id="XP_020109823.1">
    <property type="nucleotide sequence ID" value="XM_020254234.1"/>
</dbReference>
<dbReference type="RefSeq" id="XP_020109821.1">
    <property type="nucleotide sequence ID" value="XM_020254232.1"/>
</dbReference>
<feature type="modified residue" description="4-aspartylphosphate" evidence="10">
    <location>
        <position position="73"/>
    </location>
</feature>
<dbReference type="GO" id="GO:0003700">
    <property type="term" value="F:DNA-binding transcription factor activity"/>
    <property type="evidence" value="ECO:0007669"/>
    <property type="project" value="UniProtKB-UniRule"/>
</dbReference>
<dbReference type="GO" id="GO:0005634">
    <property type="term" value="C:nucleus"/>
    <property type="evidence" value="ECO:0007669"/>
    <property type="project" value="UniProtKB-SubCell"/>
</dbReference>
<evidence type="ECO:0000256" key="2">
    <source>
        <dbReference type="ARBA" id="ARBA00022553"/>
    </source>
</evidence>
<dbReference type="GO" id="GO:0009736">
    <property type="term" value="P:cytokinin-activated signaling pathway"/>
    <property type="evidence" value="ECO:0007669"/>
    <property type="project" value="InterPro"/>
</dbReference>
<keyword evidence="2 10" id="KW-0597">Phosphoprotein</keyword>
<reference evidence="15 16" key="2">
    <citation type="submission" date="2025-04" db="UniProtKB">
        <authorList>
            <consortium name="RefSeq"/>
        </authorList>
    </citation>
    <scope>IDENTIFICATION</scope>
    <source>
        <tissue evidence="15 16">Leaf</tissue>
    </source>
</reference>
<dbReference type="InterPro" id="IPR001789">
    <property type="entry name" value="Sig_transdc_resp-reg_receiver"/>
</dbReference>
<keyword evidence="14" id="KW-1185">Reference proteome</keyword>
<dbReference type="NCBIfam" id="TIGR01557">
    <property type="entry name" value="myb_SHAQKYF"/>
    <property type="match status" value="1"/>
</dbReference>
<dbReference type="GeneID" id="109725150"/>
<evidence type="ECO:0000256" key="7">
    <source>
        <dbReference type="ARBA" id="ARBA00023163"/>
    </source>
</evidence>
<evidence type="ECO:0000313" key="14">
    <source>
        <dbReference type="Proteomes" id="UP000515123"/>
    </source>
</evidence>
<dbReference type="CDD" id="cd17584">
    <property type="entry name" value="REC_typeB_ARR-like"/>
    <property type="match status" value="1"/>
</dbReference>
<evidence type="ECO:0000256" key="1">
    <source>
        <dbReference type="ARBA" id="ARBA00004123"/>
    </source>
</evidence>
<evidence type="ECO:0000313" key="16">
    <source>
        <dbReference type="RefSeq" id="XP_020109822.1"/>
    </source>
</evidence>
<evidence type="ECO:0000259" key="13">
    <source>
        <dbReference type="PROSITE" id="PS51294"/>
    </source>
</evidence>
<dbReference type="Proteomes" id="UP000515123">
    <property type="component" value="Linkage group 19"/>
</dbReference>
<dbReference type="InterPro" id="IPR017930">
    <property type="entry name" value="Myb_dom"/>
</dbReference>
<evidence type="ECO:0000313" key="15">
    <source>
        <dbReference type="RefSeq" id="XP_020109821.1"/>
    </source>
</evidence>
<dbReference type="SUPFAM" id="SSF46689">
    <property type="entry name" value="Homeodomain-like"/>
    <property type="match status" value="1"/>
</dbReference>
<accession>A0A6P5GPV6</accession>
<evidence type="ECO:0000256" key="8">
    <source>
        <dbReference type="ARBA" id="ARBA00023242"/>
    </source>
</evidence>
<keyword evidence="5 9" id="KW-0238">DNA-binding</keyword>
<keyword evidence="3 9" id="KW-0902">Two-component regulatory system</keyword>
<dbReference type="Gene3D" id="1.10.10.60">
    <property type="entry name" value="Homeodomain-like"/>
    <property type="match status" value="1"/>
</dbReference>
<evidence type="ECO:0000256" key="5">
    <source>
        <dbReference type="ARBA" id="ARBA00023125"/>
    </source>
</evidence>